<dbReference type="PANTHER" id="PTHR47977">
    <property type="entry name" value="RAS-RELATED PROTEIN RAB"/>
    <property type="match status" value="1"/>
</dbReference>
<dbReference type="SMART" id="SM00175">
    <property type="entry name" value="RAB"/>
    <property type="match status" value="1"/>
</dbReference>
<dbReference type="EMBL" id="JAZGQO010000021">
    <property type="protein sequence ID" value="KAK6166256.1"/>
    <property type="molecule type" value="Genomic_DNA"/>
</dbReference>
<dbReference type="NCBIfam" id="TIGR00231">
    <property type="entry name" value="small_GTP"/>
    <property type="match status" value="1"/>
</dbReference>
<dbReference type="PROSITE" id="PS51419">
    <property type="entry name" value="RAB"/>
    <property type="match status" value="1"/>
</dbReference>
<dbReference type="InterPro" id="IPR050227">
    <property type="entry name" value="Rab"/>
</dbReference>
<dbReference type="SUPFAM" id="SSF52540">
    <property type="entry name" value="P-loop containing nucleoside triphosphate hydrolases"/>
    <property type="match status" value="1"/>
</dbReference>
<sequence>MDRKPGHLTKDVTNAVSSLLWVKMVGVGNAGVGKTSLVKHFCESKFVSGYQPTVGVDYGFKIQNVNGAEVRVHLWDLSGSTDYLDVRNELYGLTDAIFLMFDVHNQSSFDSLETWLREIRSFASGNPEIYLIGNKIDVKQNRVISVTEAKKFASQHRFKYYETSAATGEGITKMMNDFLSSVLARRKPQYPISLSSESAQVNSVIDTNMYRQKSAKRK</sequence>
<dbReference type="GO" id="GO:0005525">
    <property type="term" value="F:GTP binding"/>
    <property type="evidence" value="ECO:0007669"/>
    <property type="project" value="UniProtKB-KW"/>
</dbReference>
<dbReference type="GO" id="GO:0003924">
    <property type="term" value="F:GTPase activity"/>
    <property type="evidence" value="ECO:0007669"/>
    <property type="project" value="InterPro"/>
</dbReference>
<dbReference type="SMART" id="SM00174">
    <property type="entry name" value="RHO"/>
    <property type="match status" value="1"/>
</dbReference>
<dbReference type="Proteomes" id="UP001347796">
    <property type="component" value="Unassembled WGS sequence"/>
</dbReference>
<organism evidence="3 4">
    <name type="scientific">Patella caerulea</name>
    <name type="common">Rayed Mediterranean limpet</name>
    <dbReference type="NCBI Taxonomy" id="87958"/>
    <lineage>
        <taxon>Eukaryota</taxon>
        <taxon>Metazoa</taxon>
        <taxon>Spiralia</taxon>
        <taxon>Lophotrochozoa</taxon>
        <taxon>Mollusca</taxon>
        <taxon>Gastropoda</taxon>
        <taxon>Patellogastropoda</taxon>
        <taxon>Patelloidea</taxon>
        <taxon>Patellidae</taxon>
        <taxon>Patella</taxon>
    </lineage>
</organism>
<dbReference type="InterPro" id="IPR001806">
    <property type="entry name" value="Small_GTPase"/>
</dbReference>
<dbReference type="AlphaFoldDB" id="A0AAN8GBL0"/>
<dbReference type="PROSITE" id="PS51421">
    <property type="entry name" value="RAS"/>
    <property type="match status" value="1"/>
</dbReference>
<dbReference type="PROSITE" id="PS51420">
    <property type="entry name" value="RHO"/>
    <property type="match status" value="1"/>
</dbReference>
<evidence type="ECO:0000313" key="4">
    <source>
        <dbReference type="Proteomes" id="UP001347796"/>
    </source>
</evidence>
<dbReference type="Gene3D" id="3.40.50.300">
    <property type="entry name" value="P-loop containing nucleotide triphosphate hydrolases"/>
    <property type="match status" value="1"/>
</dbReference>
<keyword evidence="4" id="KW-1185">Reference proteome</keyword>
<keyword evidence="1" id="KW-0547">Nucleotide-binding</keyword>
<keyword evidence="2" id="KW-0342">GTP-binding</keyword>
<protein>
    <submittedName>
        <fullName evidence="3">Uncharacterized protein</fullName>
    </submittedName>
</protein>
<dbReference type="PRINTS" id="PR00449">
    <property type="entry name" value="RASTRNSFRMNG"/>
</dbReference>
<dbReference type="FunFam" id="3.40.50.300:FF:002392">
    <property type="entry name" value="DnaJ-like protein subfamily C member 27"/>
    <property type="match status" value="1"/>
</dbReference>
<proteinExistence type="predicted"/>
<evidence type="ECO:0000313" key="3">
    <source>
        <dbReference type="EMBL" id="KAK6166256.1"/>
    </source>
</evidence>
<dbReference type="Pfam" id="PF00071">
    <property type="entry name" value="Ras"/>
    <property type="match status" value="1"/>
</dbReference>
<accession>A0AAN8GBL0</accession>
<comment type="caution">
    <text evidence="3">The sequence shown here is derived from an EMBL/GenBank/DDBJ whole genome shotgun (WGS) entry which is preliminary data.</text>
</comment>
<dbReference type="SMART" id="SM00176">
    <property type="entry name" value="RAN"/>
    <property type="match status" value="1"/>
</dbReference>
<dbReference type="InterPro" id="IPR027417">
    <property type="entry name" value="P-loop_NTPase"/>
</dbReference>
<evidence type="ECO:0000256" key="2">
    <source>
        <dbReference type="ARBA" id="ARBA00023134"/>
    </source>
</evidence>
<dbReference type="InterPro" id="IPR005225">
    <property type="entry name" value="Small_GTP-bd"/>
</dbReference>
<reference evidence="3 4" key="1">
    <citation type="submission" date="2024-01" db="EMBL/GenBank/DDBJ databases">
        <title>The genome of the rayed Mediterranean limpet Patella caerulea (Linnaeus, 1758).</title>
        <authorList>
            <person name="Anh-Thu Weber A."/>
            <person name="Halstead-Nussloch G."/>
        </authorList>
    </citation>
    <scope>NUCLEOTIDE SEQUENCE [LARGE SCALE GENOMIC DNA]</scope>
    <source>
        <strain evidence="3">AATW-2023a</strain>
        <tissue evidence="3">Whole specimen</tissue>
    </source>
</reference>
<evidence type="ECO:0000256" key="1">
    <source>
        <dbReference type="ARBA" id="ARBA00022741"/>
    </source>
</evidence>
<name>A0AAN8GBL0_PATCE</name>
<dbReference type="SMART" id="SM00173">
    <property type="entry name" value="RAS"/>
    <property type="match status" value="1"/>
</dbReference>
<gene>
    <name evidence="3" type="ORF">SNE40_023001</name>
</gene>